<dbReference type="AlphaFoldDB" id="A0AAD4ZG17"/>
<feature type="compositionally biased region" description="Polar residues" evidence="1">
    <location>
        <begin position="20"/>
        <end position="30"/>
    </location>
</feature>
<accession>A0AAD4ZG17</accession>
<reference evidence="2 3" key="1">
    <citation type="journal article" date="2022" name="G3 (Bethesda)">
        <title>Whole-genome sequence and methylome profiling of the almond [Prunus dulcis (Mill.) D.A. Webb] cultivar 'Nonpareil'.</title>
        <authorList>
            <person name="D'Amico-Willman K.M."/>
            <person name="Ouma W.Z."/>
            <person name="Meulia T."/>
            <person name="Sideli G.M."/>
            <person name="Gradziel T.M."/>
            <person name="Fresnedo-Ramirez J."/>
        </authorList>
    </citation>
    <scope>NUCLEOTIDE SEQUENCE [LARGE SCALE GENOMIC DNA]</scope>
    <source>
        <strain evidence="2">Clone GOH B32 T37-40</strain>
    </source>
</reference>
<dbReference type="EMBL" id="JAJFAZ020000002">
    <property type="protein sequence ID" value="KAI5343928.1"/>
    <property type="molecule type" value="Genomic_DNA"/>
</dbReference>
<keyword evidence="3" id="KW-1185">Reference proteome</keyword>
<organism evidence="2 3">
    <name type="scientific">Prunus dulcis</name>
    <name type="common">Almond</name>
    <name type="synonym">Amygdalus dulcis</name>
    <dbReference type="NCBI Taxonomy" id="3755"/>
    <lineage>
        <taxon>Eukaryota</taxon>
        <taxon>Viridiplantae</taxon>
        <taxon>Streptophyta</taxon>
        <taxon>Embryophyta</taxon>
        <taxon>Tracheophyta</taxon>
        <taxon>Spermatophyta</taxon>
        <taxon>Magnoliopsida</taxon>
        <taxon>eudicotyledons</taxon>
        <taxon>Gunneridae</taxon>
        <taxon>Pentapetalae</taxon>
        <taxon>rosids</taxon>
        <taxon>fabids</taxon>
        <taxon>Rosales</taxon>
        <taxon>Rosaceae</taxon>
        <taxon>Amygdaloideae</taxon>
        <taxon>Amygdaleae</taxon>
        <taxon>Prunus</taxon>
    </lineage>
</organism>
<feature type="compositionally biased region" description="Polar residues" evidence="1">
    <location>
        <begin position="57"/>
        <end position="68"/>
    </location>
</feature>
<protein>
    <submittedName>
        <fullName evidence="2">Uncharacterized protein</fullName>
    </submittedName>
</protein>
<evidence type="ECO:0000313" key="3">
    <source>
        <dbReference type="Proteomes" id="UP001054821"/>
    </source>
</evidence>
<evidence type="ECO:0000256" key="1">
    <source>
        <dbReference type="SAM" id="MobiDB-lite"/>
    </source>
</evidence>
<name>A0AAD4ZG17_PRUDU</name>
<feature type="compositionally biased region" description="Basic and acidic residues" evidence="1">
    <location>
        <begin position="34"/>
        <end position="50"/>
    </location>
</feature>
<evidence type="ECO:0000313" key="2">
    <source>
        <dbReference type="EMBL" id="KAI5343928.1"/>
    </source>
</evidence>
<comment type="caution">
    <text evidence="2">The sequence shown here is derived from an EMBL/GenBank/DDBJ whole genome shotgun (WGS) entry which is preliminary data.</text>
</comment>
<proteinExistence type="predicted"/>
<dbReference type="Proteomes" id="UP001054821">
    <property type="component" value="Chromosome 2"/>
</dbReference>
<feature type="compositionally biased region" description="Polar residues" evidence="1">
    <location>
        <begin position="76"/>
        <end position="94"/>
    </location>
</feature>
<gene>
    <name evidence="2" type="ORF">L3X38_011804</name>
</gene>
<feature type="region of interest" description="Disordered" evidence="1">
    <location>
        <begin position="1"/>
        <end position="94"/>
    </location>
</feature>
<sequence>MIFRCYPVSRDERSNRRTKLQSSHTGTSNAMGYDPKHYTESFHTPEHPTPHMESVSHAGTSNAASETDNLFFPHAGTSNAECGKSNTGEGTYIV</sequence>